<keyword evidence="1" id="KW-1133">Transmembrane helix</keyword>
<protein>
    <submittedName>
        <fullName evidence="2">Uncharacterized protein</fullName>
    </submittedName>
</protein>
<evidence type="ECO:0000256" key="1">
    <source>
        <dbReference type="SAM" id="Phobius"/>
    </source>
</evidence>
<dbReference type="EMBL" id="CAJGYM010000127">
    <property type="protein sequence ID" value="CAD6198465.1"/>
    <property type="molecule type" value="Genomic_DNA"/>
</dbReference>
<dbReference type="AlphaFoldDB" id="A0A8S1HUB5"/>
<keyword evidence="1" id="KW-0812">Transmembrane</keyword>
<proteinExistence type="predicted"/>
<gene>
    <name evidence="2" type="ORF">CAUJ_LOCUS14371</name>
</gene>
<organism evidence="2 3">
    <name type="scientific">Caenorhabditis auriculariae</name>
    <dbReference type="NCBI Taxonomy" id="2777116"/>
    <lineage>
        <taxon>Eukaryota</taxon>
        <taxon>Metazoa</taxon>
        <taxon>Ecdysozoa</taxon>
        <taxon>Nematoda</taxon>
        <taxon>Chromadorea</taxon>
        <taxon>Rhabditida</taxon>
        <taxon>Rhabditina</taxon>
        <taxon>Rhabditomorpha</taxon>
        <taxon>Rhabditoidea</taxon>
        <taxon>Rhabditidae</taxon>
        <taxon>Peloderinae</taxon>
        <taxon>Caenorhabditis</taxon>
    </lineage>
</organism>
<evidence type="ECO:0000313" key="2">
    <source>
        <dbReference type="EMBL" id="CAD6198465.1"/>
    </source>
</evidence>
<evidence type="ECO:0000313" key="3">
    <source>
        <dbReference type="Proteomes" id="UP000835052"/>
    </source>
</evidence>
<dbReference type="Proteomes" id="UP000835052">
    <property type="component" value="Unassembled WGS sequence"/>
</dbReference>
<sequence length="157" mass="18094">MKPLLKALKIGNRAVEDVKTVQKLPNFVQKTSGRFRGSEDVRTVKQLQKSPKIEKRAVEDVRTDNSRIFKDVESFEIPFGRRQDNTEASEEDVRTVEKFLFRSRSTQNPTVVAEKRRLLGPRQVGVVLLFVVVVAIIQSLRPPVRFFLEYPIGRVEE</sequence>
<keyword evidence="1" id="KW-0472">Membrane</keyword>
<accession>A0A8S1HUB5</accession>
<comment type="caution">
    <text evidence="2">The sequence shown here is derived from an EMBL/GenBank/DDBJ whole genome shotgun (WGS) entry which is preliminary data.</text>
</comment>
<reference evidence="2" key="1">
    <citation type="submission" date="2020-10" db="EMBL/GenBank/DDBJ databases">
        <authorList>
            <person name="Kikuchi T."/>
        </authorList>
    </citation>
    <scope>NUCLEOTIDE SEQUENCE</scope>
    <source>
        <strain evidence="2">NKZ352</strain>
    </source>
</reference>
<name>A0A8S1HUB5_9PELO</name>
<feature type="transmembrane region" description="Helical" evidence="1">
    <location>
        <begin position="124"/>
        <end position="141"/>
    </location>
</feature>
<keyword evidence="3" id="KW-1185">Reference proteome</keyword>